<evidence type="ECO:0000256" key="3">
    <source>
        <dbReference type="PROSITE-ProRule" id="PRU00175"/>
    </source>
</evidence>
<evidence type="ECO:0000259" key="4">
    <source>
        <dbReference type="PROSITE" id="PS50089"/>
    </source>
</evidence>
<dbReference type="SUPFAM" id="SSF57850">
    <property type="entry name" value="RING/U-box"/>
    <property type="match status" value="1"/>
</dbReference>
<reference evidence="5" key="1">
    <citation type="submission" date="2022-11" db="EMBL/GenBank/DDBJ databases">
        <title>Centuries of genome instability and evolution in soft-shell clam transmissible cancer (bioRxiv).</title>
        <authorList>
            <person name="Hart S.F.M."/>
            <person name="Yonemitsu M.A."/>
            <person name="Giersch R.M."/>
            <person name="Beal B.F."/>
            <person name="Arriagada G."/>
            <person name="Davis B.W."/>
            <person name="Ostrander E.A."/>
            <person name="Goff S.P."/>
            <person name="Metzger M.J."/>
        </authorList>
    </citation>
    <scope>NUCLEOTIDE SEQUENCE</scope>
    <source>
        <strain evidence="5">MELC-2E11</strain>
        <tissue evidence="5">Siphon/mantle</tissue>
    </source>
</reference>
<protein>
    <submittedName>
        <fullName evidence="5">DIAP2-like protein</fullName>
    </submittedName>
</protein>
<dbReference type="EMBL" id="CP111017">
    <property type="protein sequence ID" value="WAR07841.1"/>
    <property type="molecule type" value="Genomic_DNA"/>
</dbReference>
<evidence type="ECO:0000256" key="1">
    <source>
        <dbReference type="ARBA" id="ARBA00022771"/>
    </source>
</evidence>
<dbReference type="InterPro" id="IPR013083">
    <property type="entry name" value="Znf_RING/FYVE/PHD"/>
</dbReference>
<evidence type="ECO:0000313" key="5">
    <source>
        <dbReference type="EMBL" id="WAR07841.1"/>
    </source>
</evidence>
<dbReference type="Proteomes" id="UP001164746">
    <property type="component" value="Chromosome 6"/>
</dbReference>
<name>A0ABY7EKX2_MYAAR</name>
<keyword evidence="6" id="KW-1185">Reference proteome</keyword>
<keyword evidence="1 3" id="KW-0479">Metal-binding</keyword>
<sequence length="101" mass="11731">MKYTGNISPTLNDLNIRKRNEIRPIQQEAAEAVDRHESIFEENSRLKHILKCQRCNVNNVNALFLPCAHHRMCMKCASKYDVTVCPICDRPIREIVKTFMG</sequence>
<organism evidence="5 6">
    <name type="scientific">Mya arenaria</name>
    <name type="common">Soft-shell clam</name>
    <dbReference type="NCBI Taxonomy" id="6604"/>
    <lineage>
        <taxon>Eukaryota</taxon>
        <taxon>Metazoa</taxon>
        <taxon>Spiralia</taxon>
        <taxon>Lophotrochozoa</taxon>
        <taxon>Mollusca</taxon>
        <taxon>Bivalvia</taxon>
        <taxon>Autobranchia</taxon>
        <taxon>Heteroconchia</taxon>
        <taxon>Euheterodonta</taxon>
        <taxon>Imparidentia</taxon>
        <taxon>Neoheterodontei</taxon>
        <taxon>Myida</taxon>
        <taxon>Myoidea</taxon>
        <taxon>Myidae</taxon>
        <taxon>Mya</taxon>
    </lineage>
</organism>
<evidence type="ECO:0000313" key="6">
    <source>
        <dbReference type="Proteomes" id="UP001164746"/>
    </source>
</evidence>
<accession>A0ABY7EKX2</accession>
<dbReference type="InterPro" id="IPR001841">
    <property type="entry name" value="Znf_RING"/>
</dbReference>
<dbReference type="Pfam" id="PF13920">
    <property type="entry name" value="zf-C3HC4_3"/>
    <property type="match status" value="1"/>
</dbReference>
<feature type="domain" description="RING-type" evidence="4">
    <location>
        <begin position="52"/>
        <end position="89"/>
    </location>
</feature>
<keyword evidence="1 3" id="KW-0863">Zinc-finger</keyword>
<proteinExistence type="predicted"/>
<evidence type="ECO:0000256" key="2">
    <source>
        <dbReference type="ARBA" id="ARBA00022833"/>
    </source>
</evidence>
<gene>
    <name evidence="5" type="ORF">MAR_017799</name>
</gene>
<dbReference type="Gene3D" id="3.30.40.10">
    <property type="entry name" value="Zinc/RING finger domain, C3HC4 (zinc finger)"/>
    <property type="match status" value="1"/>
</dbReference>
<keyword evidence="2" id="KW-0862">Zinc</keyword>
<dbReference type="PROSITE" id="PS50089">
    <property type="entry name" value="ZF_RING_2"/>
    <property type="match status" value="1"/>
</dbReference>